<dbReference type="AlphaFoldDB" id="A0A2G9TYK0"/>
<accession>A0A2G9TYK0</accession>
<sequence length="98" mass="11698">MSEYSETIRDFLRSTKFTLLNPLRVQKLFDNVRKEDFITGAYLMTHKDTFFDQSEIRYMAQAYRLAASIIDRNIEKQKRLRLPKPAIVKPVRLWTGKQ</sequence>
<dbReference type="Pfam" id="PF04983">
    <property type="entry name" value="RNA_pol_Rpb1_3"/>
    <property type="match status" value="1"/>
</dbReference>
<dbReference type="EC" id="2.7.7.6" evidence="2"/>
<evidence type="ECO:0000256" key="1">
    <source>
        <dbReference type="ARBA" id="ARBA00006460"/>
    </source>
</evidence>
<dbReference type="OrthoDB" id="5864301at2759"/>
<dbReference type="GO" id="GO:0003899">
    <property type="term" value="F:DNA-directed RNA polymerase activity"/>
    <property type="evidence" value="ECO:0007669"/>
    <property type="project" value="UniProtKB-EC"/>
</dbReference>
<evidence type="ECO:0000259" key="7">
    <source>
        <dbReference type="Pfam" id="PF04983"/>
    </source>
</evidence>
<organism evidence="8 9">
    <name type="scientific">Teladorsagia circumcincta</name>
    <name type="common">Brown stomach worm</name>
    <name type="synonym">Ostertagia circumcincta</name>
    <dbReference type="NCBI Taxonomy" id="45464"/>
    <lineage>
        <taxon>Eukaryota</taxon>
        <taxon>Metazoa</taxon>
        <taxon>Ecdysozoa</taxon>
        <taxon>Nematoda</taxon>
        <taxon>Chromadorea</taxon>
        <taxon>Rhabditida</taxon>
        <taxon>Rhabditina</taxon>
        <taxon>Rhabditomorpha</taxon>
        <taxon>Strongyloidea</taxon>
        <taxon>Trichostrongylidae</taxon>
        <taxon>Teladorsagia</taxon>
    </lineage>
</organism>
<feature type="non-terminal residue" evidence="8">
    <location>
        <position position="98"/>
    </location>
</feature>
<feature type="domain" description="RNA polymerase Rpb1" evidence="7">
    <location>
        <begin position="36"/>
        <end position="98"/>
    </location>
</feature>
<evidence type="ECO:0000313" key="9">
    <source>
        <dbReference type="Proteomes" id="UP000230423"/>
    </source>
</evidence>
<evidence type="ECO:0000256" key="2">
    <source>
        <dbReference type="ARBA" id="ARBA00012418"/>
    </source>
</evidence>
<evidence type="ECO:0000256" key="5">
    <source>
        <dbReference type="ARBA" id="ARBA00022695"/>
    </source>
</evidence>
<dbReference type="SUPFAM" id="SSF64484">
    <property type="entry name" value="beta and beta-prime subunits of DNA dependent RNA-polymerase"/>
    <property type="match status" value="1"/>
</dbReference>
<dbReference type="InterPro" id="IPR042102">
    <property type="entry name" value="RNA_pol_Rpb1_3_sf"/>
</dbReference>
<dbReference type="GO" id="GO:0000428">
    <property type="term" value="C:DNA-directed RNA polymerase complex"/>
    <property type="evidence" value="ECO:0007669"/>
    <property type="project" value="UniProtKB-KW"/>
</dbReference>
<keyword evidence="9" id="KW-1185">Reference proteome</keyword>
<dbReference type="Gene3D" id="1.10.274.100">
    <property type="entry name" value="RNA polymerase Rpb1, domain 3"/>
    <property type="match status" value="1"/>
</dbReference>
<name>A0A2G9TYK0_TELCI</name>
<evidence type="ECO:0000256" key="3">
    <source>
        <dbReference type="ARBA" id="ARBA00022478"/>
    </source>
</evidence>
<dbReference type="GO" id="GO:0006351">
    <property type="term" value="P:DNA-templated transcription"/>
    <property type="evidence" value="ECO:0007669"/>
    <property type="project" value="InterPro"/>
</dbReference>
<keyword evidence="5" id="KW-0548">Nucleotidyltransferase</keyword>
<evidence type="ECO:0000256" key="4">
    <source>
        <dbReference type="ARBA" id="ARBA00022679"/>
    </source>
</evidence>
<reference evidence="8 9" key="1">
    <citation type="submission" date="2015-09" db="EMBL/GenBank/DDBJ databases">
        <title>Draft genome of the parasitic nematode Teladorsagia circumcincta isolate WARC Sus (inbred).</title>
        <authorList>
            <person name="Mitreva M."/>
        </authorList>
    </citation>
    <scope>NUCLEOTIDE SEQUENCE [LARGE SCALE GENOMIC DNA]</scope>
    <source>
        <strain evidence="8 9">S</strain>
    </source>
</reference>
<gene>
    <name evidence="8" type="ORF">TELCIR_16141</name>
</gene>
<evidence type="ECO:0000256" key="6">
    <source>
        <dbReference type="ARBA" id="ARBA00023163"/>
    </source>
</evidence>
<keyword evidence="4" id="KW-0808">Transferase</keyword>
<protein>
    <recommendedName>
        <fullName evidence="2">DNA-directed RNA polymerase</fullName>
        <ecNumber evidence="2">2.7.7.6</ecNumber>
    </recommendedName>
</protein>
<dbReference type="InterPro" id="IPR007066">
    <property type="entry name" value="RNA_pol_Rpb1_3"/>
</dbReference>
<proteinExistence type="inferred from homology"/>
<dbReference type="GO" id="GO:0003677">
    <property type="term" value="F:DNA binding"/>
    <property type="evidence" value="ECO:0007669"/>
    <property type="project" value="InterPro"/>
</dbReference>
<comment type="similarity">
    <text evidence="1">Belongs to the RNA polymerase beta' chain family.</text>
</comment>
<evidence type="ECO:0000313" key="8">
    <source>
        <dbReference type="EMBL" id="PIO62310.1"/>
    </source>
</evidence>
<dbReference type="Proteomes" id="UP000230423">
    <property type="component" value="Unassembled WGS sequence"/>
</dbReference>
<keyword evidence="3" id="KW-0240">DNA-directed RNA polymerase</keyword>
<dbReference type="EMBL" id="KZ352271">
    <property type="protein sequence ID" value="PIO62310.1"/>
    <property type="molecule type" value="Genomic_DNA"/>
</dbReference>
<keyword evidence="6" id="KW-0804">Transcription</keyword>